<feature type="chain" id="PRO_5047436436" evidence="1">
    <location>
        <begin position="21"/>
        <end position="250"/>
    </location>
</feature>
<evidence type="ECO:0000256" key="1">
    <source>
        <dbReference type="SAM" id="SignalP"/>
    </source>
</evidence>
<dbReference type="InterPro" id="IPR010562">
    <property type="entry name" value="Haemolymph_juvenile_hormone-bd"/>
</dbReference>
<accession>A0ABM1TMV3</accession>
<feature type="signal peptide" evidence="1">
    <location>
        <begin position="1"/>
        <end position="20"/>
    </location>
</feature>
<dbReference type="InterPro" id="IPR038606">
    <property type="entry name" value="To_sf"/>
</dbReference>
<dbReference type="Gene3D" id="3.15.10.30">
    <property type="entry name" value="Haemolymph juvenile hormone binding protein"/>
    <property type="match status" value="1"/>
</dbReference>
<sequence>MQSRIRIILCGLTLCGLTFATNVIGDLEDQRTLYSDPNFILYLKEVLENLRKIMPIGVPGAQIPVLDPFEIPDNINIYVQEGVADFQLNFEKKFKIEGLSKFVLQKLDADLAKLYTEGEVVLPKLTATGRYRLDGKVLVFPLYGNGDFRIEVDNAIAFGRFQVKNVNNRLKVEQLSLNANADKIQVQLDNLLDPKLSPVLNQIINDLGKTVFDKFQPVVMDLLSKILPPLIDKEIGKFTVDEIISGKFIP</sequence>
<protein>
    <submittedName>
        <fullName evidence="3">Uncharacterized protein LOC106472981</fullName>
    </submittedName>
</protein>
<organism evidence="2 3">
    <name type="scientific">Limulus polyphemus</name>
    <name type="common">Atlantic horseshoe crab</name>
    <dbReference type="NCBI Taxonomy" id="6850"/>
    <lineage>
        <taxon>Eukaryota</taxon>
        <taxon>Metazoa</taxon>
        <taxon>Ecdysozoa</taxon>
        <taxon>Arthropoda</taxon>
        <taxon>Chelicerata</taxon>
        <taxon>Merostomata</taxon>
        <taxon>Xiphosura</taxon>
        <taxon>Limulidae</taxon>
        <taxon>Limulus</taxon>
    </lineage>
</organism>
<dbReference type="PANTHER" id="PTHR11008">
    <property type="entry name" value="PROTEIN TAKEOUT-LIKE PROTEIN"/>
    <property type="match status" value="1"/>
</dbReference>
<dbReference type="GeneID" id="106472981"/>
<dbReference type="SMART" id="SM00700">
    <property type="entry name" value="JHBP"/>
    <property type="match status" value="1"/>
</dbReference>
<evidence type="ECO:0000313" key="3">
    <source>
        <dbReference type="RefSeq" id="XP_022257209.1"/>
    </source>
</evidence>
<proteinExistence type="predicted"/>
<keyword evidence="1" id="KW-0732">Signal</keyword>
<dbReference type="RefSeq" id="XP_022257209.1">
    <property type="nucleotide sequence ID" value="XM_022401501.1"/>
</dbReference>
<dbReference type="Proteomes" id="UP000694941">
    <property type="component" value="Unplaced"/>
</dbReference>
<gene>
    <name evidence="3" type="primary">LOC106472981</name>
</gene>
<dbReference type="PANTHER" id="PTHR11008:SF9">
    <property type="entry name" value="PROTEIN TAKEOUT-LIKE PROTEIN"/>
    <property type="match status" value="1"/>
</dbReference>
<keyword evidence="2" id="KW-1185">Reference proteome</keyword>
<reference evidence="3" key="1">
    <citation type="submission" date="2025-08" db="UniProtKB">
        <authorList>
            <consortium name="RefSeq"/>
        </authorList>
    </citation>
    <scope>IDENTIFICATION</scope>
    <source>
        <tissue evidence="3">Muscle</tissue>
    </source>
</reference>
<name>A0ABM1TMV3_LIMPO</name>
<dbReference type="Pfam" id="PF06585">
    <property type="entry name" value="JHBP"/>
    <property type="match status" value="1"/>
</dbReference>
<evidence type="ECO:0000313" key="2">
    <source>
        <dbReference type="Proteomes" id="UP000694941"/>
    </source>
</evidence>